<comment type="caution">
    <text evidence="1">The sequence shown here is derived from an EMBL/GenBank/DDBJ whole genome shotgun (WGS) entry which is preliminary data.</text>
</comment>
<evidence type="ECO:0000313" key="1">
    <source>
        <dbReference type="EMBL" id="MBD0422254.1"/>
    </source>
</evidence>
<protein>
    <submittedName>
        <fullName evidence="1">Uncharacterized protein</fullName>
    </submittedName>
</protein>
<proteinExistence type="predicted"/>
<accession>A0A926L719</accession>
<dbReference type="EMBL" id="JACVQF010000210">
    <property type="protein sequence ID" value="MBD0422254.1"/>
    <property type="molecule type" value="Genomic_DNA"/>
</dbReference>
<sequence length="339" mass="35824">MKAARWVTLGCVLLVTAAAAVGYGWYRWSETGKGWRYEDKLASYCGGLIPYAESAVFTELNTEVGLSRDDEYGYGEDRYRSCQVADLTVTVGLIREDAVASDTGPDIFGALDAGPSDRTPVALGGGWRGYTDMRDTAVVLPCADRDAGREASLVVSIQGDDSHDHPEEARAMAELATGIARKAARSSSCEAGFGGRIPKIHAPGGMSAPESASGTCAGIRFPESQWIDWIKESKPSGSAPLEGCLLGESKARDEVLYGLEAAFGPYAQRLRTPSGARSGLGHSHALATASCPGSTVRAVFTISASVYAAPTKDFLRSALRAFAERSAERHGCTDLTLPG</sequence>
<reference evidence="1" key="2">
    <citation type="submission" date="2020-09" db="EMBL/GenBank/DDBJ databases">
        <authorList>
            <person name="Luo X."/>
        </authorList>
    </citation>
    <scope>NUCLEOTIDE SEQUENCE</scope>
    <source>
        <strain evidence="1">TRM S81-3</strain>
    </source>
</reference>
<dbReference type="RefSeq" id="WP_188183234.1">
    <property type="nucleotide sequence ID" value="NZ_JACVQF010000210.1"/>
</dbReference>
<evidence type="ECO:0000313" key="2">
    <source>
        <dbReference type="Proteomes" id="UP000621210"/>
    </source>
</evidence>
<organism evidence="1 2">
    <name type="scientific">Streptomyces griseicoloratus</name>
    <dbReference type="NCBI Taxonomy" id="2752516"/>
    <lineage>
        <taxon>Bacteria</taxon>
        <taxon>Bacillati</taxon>
        <taxon>Actinomycetota</taxon>
        <taxon>Actinomycetes</taxon>
        <taxon>Kitasatosporales</taxon>
        <taxon>Streptomycetaceae</taxon>
        <taxon>Streptomyces</taxon>
    </lineage>
</organism>
<dbReference type="AlphaFoldDB" id="A0A926L719"/>
<dbReference type="Proteomes" id="UP000621210">
    <property type="component" value="Unassembled WGS sequence"/>
</dbReference>
<name>A0A926L719_9ACTN</name>
<reference evidence="1" key="1">
    <citation type="submission" date="2020-09" db="EMBL/GenBank/DDBJ databases">
        <title>Streptomyces grisecoloratus sp. nov., isolated from cotton soil.</title>
        <authorList>
            <person name="Xing L."/>
        </authorList>
    </citation>
    <scope>NUCLEOTIDE SEQUENCE</scope>
    <source>
        <strain evidence="1">TRM S81-3</strain>
    </source>
</reference>
<keyword evidence="2" id="KW-1185">Reference proteome</keyword>
<gene>
    <name evidence="1" type="ORF">H0H10_24365</name>
</gene>